<protein>
    <submittedName>
        <fullName evidence="4">Uncharacterized protein</fullName>
    </submittedName>
</protein>
<feature type="transmembrane region" description="Helical" evidence="2">
    <location>
        <begin position="196"/>
        <end position="221"/>
    </location>
</feature>
<feature type="region of interest" description="Disordered" evidence="1">
    <location>
        <begin position="32"/>
        <end position="52"/>
    </location>
</feature>
<evidence type="ECO:0000313" key="4">
    <source>
        <dbReference type="EMBL" id="MBE9665716.1"/>
    </source>
</evidence>
<reference evidence="4 5" key="1">
    <citation type="submission" date="2020-10" db="EMBL/GenBank/DDBJ databases">
        <title>Mucilaginibacter mali sp. nov., isolated from rhizosphere soil of apple orchard.</title>
        <authorList>
            <person name="Lee J.-S."/>
            <person name="Kim H.S."/>
            <person name="Kim J.-S."/>
        </authorList>
    </citation>
    <scope>NUCLEOTIDE SEQUENCE [LARGE SCALE GENOMIC DNA]</scope>
    <source>
        <strain evidence="4 5">KCTC 23157</strain>
    </source>
</reference>
<evidence type="ECO:0000313" key="5">
    <source>
        <dbReference type="Proteomes" id="UP000632774"/>
    </source>
</evidence>
<evidence type="ECO:0000256" key="2">
    <source>
        <dbReference type="SAM" id="Phobius"/>
    </source>
</evidence>
<dbReference type="Proteomes" id="UP000632774">
    <property type="component" value="Unassembled WGS sequence"/>
</dbReference>
<evidence type="ECO:0000256" key="1">
    <source>
        <dbReference type="SAM" id="MobiDB-lite"/>
    </source>
</evidence>
<organism evidence="4 5">
    <name type="scientific">Mucilaginibacter boryungensis</name>
    <dbReference type="NCBI Taxonomy" id="768480"/>
    <lineage>
        <taxon>Bacteria</taxon>
        <taxon>Pseudomonadati</taxon>
        <taxon>Bacteroidota</taxon>
        <taxon>Sphingobacteriia</taxon>
        <taxon>Sphingobacteriales</taxon>
        <taxon>Sphingobacteriaceae</taxon>
        <taxon>Mucilaginibacter</taxon>
    </lineage>
</organism>
<proteinExistence type="predicted"/>
<feature type="transmembrane region" description="Helical" evidence="2">
    <location>
        <begin position="268"/>
        <end position="290"/>
    </location>
</feature>
<keyword evidence="3" id="KW-0732">Signal</keyword>
<comment type="caution">
    <text evidence="4">The sequence shown here is derived from an EMBL/GenBank/DDBJ whole genome shotgun (WGS) entry which is preliminary data.</text>
</comment>
<gene>
    <name evidence="4" type="ORF">IRJ18_05035</name>
</gene>
<keyword evidence="2" id="KW-1133">Transmembrane helix</keyword>
<dbReference type="RefSeq" id="WP_194105107.1">
    <property type="nucleotide sequence ID" value="NZ_JADFFM010000001.1"/>
</dbReference>
<feature type="transmembrane region" description="Helical" evidence="2">
    <location>
        <begin position="325"/>
        <end position="342"/>
    </location>
</feature>
<accession>A0ABR9XEL8</accession>
<name>A0ABR9XEL8_9SPHI</name>
<feature type="signal peptide" evidence="3">
    <location>
        <begin position="1"/>
        <end position="19"/>
    </location>
</feature>
<keyword evidence="2" id="KW-0472">Membrane</keyword>
<feature type="transmembrane region" description="Helical" evidence="2">
    <location>
        <begin position="242"/>
        <end position="262"/>
    </location>
</feature>
<keyword evidence="5" id="KW-1185">Reference proteome</keyword>
<feature type="chain" id="PRO_5046660566" evidence="3">
    <location>
        <begin position="20"/>
        <end position="372"/>
    </location>
</feature>
<dbReference type="EMBL" id="JADFFM010000001">
    <property type="protein sequence ID" value="MBE9665716.1"/>
    <property type="molecule type" value="Genomic_DNA"/>
</dbReference>
<evidence type="ECO:0000256" key="3">
    <source>
        <dbReference type="SAM" id="SignalP"/>
    </source>
</evidence>
<keyword evidence="2" id="KW-0812">Transmembrane</keyword>
<sequence length="372" mass="40829">MKKLTLLVALFFSVDRAGAQTTVPCNCTVATPAAGSTPSKPNAAAAPTPGPAAPKTPYILQVQARKLENRDNVFKVIHPDDLILLKLTNPKDFLDSRPNDNAKLVLYADGIALKGVTSDLFNNIRKGEFKATDTETWVTFRLKQDTSTKAAWDNLYKLADSWYSSKLQVHLTMAWEGMLPVKVNRNDLPNTKVTIVYFHMSTFVILSILYLGLIILILVLAVNSDILKEAPKGAYSMAQTQLAYWTVLIIGGFIYSLALTGIPSTLNSSILLLLGISLATNGTATYIDYFQKKQLGATYKAKKSKSFFNDILGDGQSMNMQRFQIFAWNLVLGGYFIIFVINNKTMPVIPDVLLTLAGVSSLGYVAAKPTEV</sequence>